<dbReference type="AlphaFoldDB" id="A0A317N042"/>
<dbReference type="RefSeq" id="WP_246004500.1">
    <property type="nucleotide sequence ID" value="NZ_QGTJ01000001.1"/>
</dbReference>
<keyword evidence="2" id="KW-1185">Reference proteome</keyword>
<dbReference type="EMBL" id="QGTJ01000001">
    <property type="protein sequence ID" value="PWV65932.1"/>
    <property type="molecule type" value="Genomic_DNA"/>
</dbReference>
<name>A0A317N042_9GAMM</name>
<organism evidence="1 2">
    <name type="scientific">Plasticicumulans acidivorans</name>
    <dbReference type="NCBI Taxonomy" id="886464"/>
    <lineage>
        <taxon>Bacteria</taxon>
        <taxon>Pseudomonadati</taxon>
        <taxon>Pseudomonadota</taxon>
        <taxon>Gammaproteobacteria</taxon>
        <taxon>Candidatus Competibacteraceae</taxon>
        <taxon>Plasticicumulans</taxon>
    </lineage>
</organism>
<gene>
    <name evidence="1" type="ORF">C7443_101418</name>
</gene>
<dbReference type="Pfam" id="PF06853">
    <property type="entry name" value="DUF1249"/>
    <property type="match status" value="1"/>
</dbReference>
<dbReference type="Proteomes" id="UP000246569">
    <property type="component" value="Unassembled WGS sequence"/>
</dbReference>
<dbReference type="InterPro" id="IPR009659">
    <property type="entry name" value="DUF1249"/>
</dbReference>
<protein>
    <recommendedName>
        <fullName evidence="3">DUF1249 domain-containing protein</fullName>
    </recommendedName>
</protein>
<evidence type="ECO:0000313" key="2">
    <source>
        <dbReference type="Proteomes" id="UP000246569"/>
    </source>
</evidence>
<reference evidence="1 2" key="1">
    <citation type="submission" date="2018-05" db="EMBL/GenBank/DDBJ databases">
        <title>Genomic Encyclopedia of Type Strains, Phase IV (KMG-IV): sequencing the most valuable type-strain genomes for metagenomic binning, comparative biology and taxonomic classification.</title>
        <authorList>
            <person name="Goeker M."/>
        </authorList>
    </citation>
    <scope>NUCLEOTIDE SEQUENCE [LARGE SCALE GENOMIC DNA]</scope>
    <source>
        <strain evidence="1 2">DSM 23606</strain>
    </source>
</reference>
<evidence type="ECO:0008006" key="3">
    <source>
        <dbReference type="Google" id="ProtNLM"/>
    </source>
</evidence>
<dbReference type="PANTHER" id="PTHR38774">
    <property type="entry name" value="CYTOPLASMIC PROTEIN-RELATED"/>
    <property type="match status" value="1"/>
</dbReference>
<comment type="caution">
    <text evidence="1">The sequence shown here is derived from an EMBL/GenBank/DDBJ whole genome shotgun (WGS) entry which is preliminary data.</text>
</comment>
<accession>A0A317N042</accession>
<proteinExistence type="predicted"/>
<sequence length="159" mass="18517">MKPWLAACHVRGLDVRPGSFAGLMDSYERNYMQLRRLVPAMPPAATSWVSSAAGALDVHMTVRERFRFTSELDLTYRFIDGGQRCWDEPGLRVRIYHDARQAEVMVARLRHWPVFELETELVEQQLRLRSHVNRFLARWLGYCLYQGHGSWRPAAVQNS</sequence>
<dbReference type="PANTHER" id="PTHR38774:SF1">
    <property type="entry name" value="CYTOPLASMIC PROTEIN"/>
    <property type="match status" value="1"/>
</dbReference>
<evidence type="ECO:0000313" key="1">
    <source>
        <dbReference type="EMBL" id="PWV65932.1"/>
    </source>
</evidence>